<name>A0ABT1KSQ9_9ACTN</name>
<keyword evidence="2" id="KW-1185">Reference proteome</keyword>
<proteinExistence type="predicted"/>
<dbReference type="RefSeq" id="WP_254180015.1">
    <property type="nucleotide sequence ID" value="NZ_JANARS010000001.1"/>
</dbReference>
<reference evidence="1 2" key="1">
    <citation type="submission" date="2022-06" db="EMBL/GenBank/DDBJ databases">
        <authorList>
            <person name="So Y."/>
        </authorList>
    </citation>
    <scope>NUCLEOTIDE SEQUENCE [LARGE SCALE GENOMIC DNA]</scope>
    <source>
        <strain evidence="1 2">STR3</strain>
    </source>
</reference>
<comment type="caution">
    <text evidence="1">The sequence shown here is derived from an EMBL/GenBank/DDBJ whole genome shotgun (WGS) entry which is preliminary data.</text>
</comment>
<dbReference type="Gene3D" id="3.50.50.60">
    <property type="entry name" value="FAD/NAD(P)-binding domain"/>
    <property type="match status" value="1"/>
</dbReference>
<dbReference type="InterPro" id="IPR036188">
    <property type="entry name" value="FAD/NAD-bd_sf"/>
</dbReference>
<evidence type="ECO:0000313" key="2">
    <source>
        <dbReference type="Proteomes" id="UP001204524"/>
    </source>
</evidence>
<dbReference type="EMBL" id="JANARS010000001">
    <property type="protein sequence ID" value="MCP3420790.1"/>
    <property type="molecule type" value="Genomic_DNA"/>
</dbReference>
<organism evidence="1 2">
    <name type="scientific">Nocardioides pinisoli</name>
    <dbReference type="NCBI Taxonomy" id="2950279"/>
    <lineage>
        <taxon>Bacteria</taxon>
        <taxon>Bacillati</taxon>
        <taxon>Actinomycetota</taxon>
        <taxon>Actinomycetes</taxon>
        <taxon>Propionibacteriales</taxon>
        <taxon>Nocardioidaceae</taxon>
        <taxon>Nocardioides</taxon>
    </lineage>
</organism>
<sequence>MTRTLDVDYLVVGAGAMGMGFVDALVDHSDARVAIVDRRHGAGGHWLEDYPFVRLHQASTFYGVASAVLGGRVQEHGPEAGLHVRASQPEIVDYYAHAVERLRGTGRVEVLTGCEVVGGHTVVSRISGQTWEVPASCRVVNAHYLSPSIPAETSAPFSVADDARAVAVNDVVRLDEAPSQYVVVGSGKTATDACVWLLGQGVDPDAICWVRPREPWMLDRALIQPDPAVFLGVPATTFEDAAASSTLDELFLRLEDAGVMLRIDRSITPTMAKAPTLGRWELDLLRSIGDVVRHGHLRHVERGRLEMADGTTVRVADDAVVVHCAADGLKNPPLVPVWGPEEITLQPVRAGFPCFAAAVTGYVEATRSDDAEKNRLCPPSRFGDSLVQWADMNVRGTRASMTLAAEPDIAAWANTVAINPARIPPGYAASEELDRVRERLAASTAPGLEALTRLMATG</sequence>
<protein>
    <submittedName>
        <fullName evidence="1">Pyridine nucleotide-disulfide oxidoreductase</fullName>
    </submittedName>
</protein>
<dbReference type="Proteomes" id="UP001204524">
    <property type="component" value="Unassembled WGS sequence"/>
</dbReference>
<gene>
    <name evidence="1" type="ORF">NCI01_03175</name>
</gene>
<evidence type="ECO:0000313" key="1">
    <source>
        <dbReference type="EMBL" id="MCP3420790.1"/>
    </source>
</evidence>
<accession>A0ABT1KSQ9</accession>
<dbReference type="SUPFAM" id="SSF51905">
    <property type="entry name" value="FAD/NAD(P)-binding domain"/>
    <property type="match status" value="1"/>
</dbReference>